<dbReference type="AlphaFoldDB" id="A0AAW0MJI4"/>
<keyword evidence="4 6" id="KW-0333">Golgi apparatus</keyword>
<reference evidence="9" key="1">
    <citation type="submission" date="2024-04" db="EMBL/GenBank/DDBJ databases">
        <title>Salinicola lusitanus LLJ914,a marine bacterium isolated from the Okinawa Trough.</title>
        <authorList>
            <person name="Li J."/>
        </authorList>
    </citation>
    <scope>NUCLEOTIDE SEQUENCE [LARGE SCALE GENOMIC DNA]</scope>
</reference>
<evidence type="ECO:0000256" key="4">
    <source>
        <dbReference type="ARBA" id="ARBA00023034"/>
    </source>
</evidence>
<keyword evidence="3 6" id="KW-1003">Cell membrane</keyword>
<keyword evidence="9" id="KW-1185">Reference proteome</keyword>
<dbReference type="GO" id="GO:0031410">
    <property type="term" value="C:cytoplasmic vesicle"/>
    <property type="evidence" value="ECO:0007669"/>
    <property type="project" value="TreeGrafter"/>
</dbReference>
<dbReference type="GO" id="GO:0005901">
    <property type="term" value="C:caveola"/>
    <property type="evidence" value="ECO:0007669"/>
    <property type="project" value="UniProtKB-SubCell"/>
</dbReference>
<dbReference type="GO" id="GO:0030154">
    <property type="term" value="P:cell differentiation"/>
    <property type="evidence" value="ECO:0007669"/>
    <property type="project" value="TreeGrafter"/>
</dbReference>
<sequence length="169" mass="19300">MGLEKEKLDSSIIMDEDEFNRSIEPILSGKRAPYADTFSARDPQDINAQLKVGFEDVIAEPSSSHSFDRVWVWSHAGFELVKWLFYRLLSTLLAVPMAFVLGVLFAVISLVHIWLVRPCIHTVFMLLPSIDVVWRSWTDSFVSPLMISARKIFSSVRVTTLRELTLDLL</sequence>
<dbReference type="GO" id="GO:0005925">
    <property type="term" value="C:focal adhesion"/>
    <property type="evidence" value="ECO:0007669"/>
    <property type="project" value="TreeGrafter"/>
</dbReference>
<dbReference type="GO" id="GO:0000139">
    <property type="term" value="C:Golgi membrane"/>
    <property type="evidence" value="ECO:0007669"/>
    <property type="project" value="UniProtKB-SubCell"/>
</dbReference>
<dbReference type="GO" id="GO:0070836">
    <property type="term" value="P:caveola assembly"/>
    <property type="evidence" value="ECO:0007669"/>
    <property type="project" value="InterPro"/>
</dbReference>
<dbReference type="InterPro" id="IPR001612">
    <property type="entry name" value="Caveolin"/>
</dbReference>
<gene>
    <name evidence="8" type="ORF">WMY93_032453</name>
</gene>
<comment type="similarity">
    <text evidence="2 6">Belongs to the caveolin family.</text>
</comment>
<feature type="transmembrane region" description="Helical" evidence="7">
    <location>
        <begin position="92"/>
        <end position="115"/>
    </location>
</feature>
<comment type="subcellular location">
    <subcellularLocation>
        <location evidence="1 6">Cell membrane</location>
        <topology evidence="1 6">Peripheral membrane protein</topology>
    </subcellularLocation>
    <subcellularLocation>
        <location evidence="6">Golgi apparatus membrane</location>
        <topology evidence="6">Peripheral membrane protein</topology>
    </subcellularLocation>
    <subcellularLocation>
        <location evidence="6">Membrane</location>
        <location evidence="6">Caveola</location>
        <topology evidence="6">Peripheral membrane protein</topology>
    </subcellularLocation>
</comment>
<evidence type="ECO:0000256" key="5">
    <source>
        <dbReference type="ARBA" id="ARBA00023136"/>
    </source>
</evidence>
<keyword evidence="7" id="KW-1133">Transmembrane helix</keyword>
<name>A0AAW0MJI4_9GOBI</name>
<proteinExistence type="inferred from homology"/>
<dbReference type="GO" id="GO:0048471">
    <property type="term" value="C:perinuclear region of cytoplasm"/>
    <property type="evidence" value="ECO:0007669"/>
    <property type="project" value="TreeGrafter"/>
</dbReference>
<dbReference type="GO" id="GO:0019901">
    <property type="term" value="F:protein kinase binding"/>
    <property type="evidence" value="ECO:0007669"/>
    <property type="project" value="TreeGrafter"/>
</dbReference>
<evidence type="ECO:0000313" key="8">
    <source>
        <dbReference type="EMBL" id="KAK7880920.1"/>
    </source>
</evidence>
<dbReference type="Proteomes" id="UP001460270">
    <property type="component" value="Unassembled WGS sequence"/>
</dbReference>
<dbReference type="GO" id="GO:0008286">
    <property type="term" value="P:insulin receptor signaling pathway"/>
    <property type="evidence" value="ECO:0007669"/>
    <property type="project" value="TreeGrafter"/>
</dbReference>
<evidence type="ECO:0000256" key="3">
    <source>
        <dbReference type="ARBA" id="ARBA00022475"/>
    </source>
</evidence>
<dbReference type="GO" id="GO:0051480">
    <property type="term" value="P:regulation of cytosolic calcium ion concentration"/>
    <property type="evidence" value="ECO:0007669"/>
    <property type="project" value="TreeGrafter"/>
</dbReference>
<dbReference type="Pfam" id="PF01146">
    <property type="entry name" value="Caveolin"/>
    <property type="match status" value="1"/>
</dbReference>
<evidence type="ECO:0000256" key="1">
    <source>
        <dbReference type="ARBA" id="ARBA00004202"/>
    </source>
</evidence>
<dbReference type="GO" id="GO:0042383">
    <property type="term" value="C:sarcolemma"/>
    <property type="evidence" value="ECO:0007669"/>
    <property type="project" value="TreeGrafter"/>
</dbReference>
<dbReference type="PROSITE" id="PS01210">
    <property type="entry name" value="CAVEOLIN"/>
    <property type="match status" value="1"/>
</dbReference>
<evidence type="ECO:0000313" key="9">
    <source>
        <dbReference type="Proteomes" id="UP001460270"/>
    </source>
</evidence>
<dbReference type="InterPro" id="IPR018361">
    <property type="entry name" value="Caveolin_CS"/>
</dbReference>
<dbReference type="GO" id="GO:0001937">
    <property type="term" value="P:negative regulation of endothelial cell proliferation"/>
    <property type="evidence" value="ECO:0007669"/>
    <property type="project" value="TreeGrafter"/>
</dbReference>
<protein>
    <recommendedName>
        <fullName evidence="6">Caveolin</fullName>
    </recommendedName>
</protein>
<comment type="function">
    <text evidence="6">May act as a scaffolding protein within caveolar membranes. Interacts directly with G-protein alpha subunits and can functionally regulate their activity.</text>
</comment>
<comment type="caution">
    <text evidence="8">The sequence shown here is derived from an EMBL/GenBank/DDBJ whole genome shotgun (WGS) entry which is preliminary data.</text>
</comment>
<evidence type="ECO:0000256" key="7">
    <source>
        <dbReference type="SAM" id="Phobius"/>
    </source>
</evidence>
<organism evidence="8 9">
    <name type="scientific">Mugilogobius chulae</name>
    <name type="common">yellowstripe goby</name>
    <dbReference type="NCBI Taxonomy" id="88201"/>
    <lineage>
        <taxon>Eukaryota</taxon>
        <taxon>Metazoa</taxon>
        <taxon>Chordata</taxon>
        <taxon>Craniata</taxon>
        <taxon>Vertebrata</taxon>
        <taxon>Euteleostomi</taxon>
        <taxon>Actinopterygii</taxon>
        <taxon>Neopterygii</taxon>
        <taxon>Teleostei</taxon>
        <taxon>Neoteleostei</taxon>
        <taxon>Acanthomorphata</taxon>
        <taxon>Gobiaria</taxon>
        <taxon>Gobiiformes</taxon>
        <taxon>Gobioidei</taxon>
        <taxon>Gobiidae</taxon>
        <taxon>Gobionellinae</taxon>
        <taxon>Mugilogobius</taxon>
    </lineage>
</organism>
<evidence type="ECO:0000256" key="2">
    <source>
        <dbReference type="ARBA" id="ARBA00010988"/>
    </source>
</evidence>
<keyword evidence="5 6" id="KW-0472">Membrane</keyword>
<dbReference type="PANTHER" id="PTHR10844:SF3">
    <property type="entry name" value="CAVEOLIN-2"/>
    <property type="match status" value="1"/>
</dbReference>
<accession>A0AAW0MJI4</accession>
<evidence type="ECO:0000256" key="6">
    <source>
        <dbReference type="RuleBase" id="RU000680"/>
    </source>
</evidence>
<dbReference type="EMBL" id="JBBPFD010000037">
    <property type="protein sequence ID" value="KAK7880920.1"/>
    <property type="molecule type" value="Genomic_DNA"/>
</dbReference>
<keyword evidence="7" id="KW-0812">Transmembrane</keyword>
<dbReference type="PANTHER" id="PTHR10844">
    <property type="entry name" value="CAVEOLIN"/>
    <property type="match status" value="1"/>
</dbReference>
<dbReference type="GO" id="GO:0060090">
    <property type="term" value="F:molecular adaptor activity"/>
    <property type="evidence" value="ECO:0007669"/>
    <property type="project" value="TreeGrafter"/>
</dbReference>